<dbReference type="Gene3D" id="2.40.370.10">
    <property type="entry name" value="AttH-like domain"/>
    <property type="match status" value="2"/>
</dbReference>
<evidence type="ECO:0000259" key="1">
    <source>
        <dbReference type="Pfam" id="PF07143"/>
    </source>
</evidence>
<dbReference type="InterPro" id="IPR053112">
    <property type="entry name" value="Fungal_Dehydratase/Hydratase"/>
</dbReference>
<proteinExistence type="predicted"/>
<name>W6T8V9_9LACO</name>
<dbReference type="EMBL" id="AWWK01000035">
    <property type="protein sequence ID" value="ETY74278.1"/>
    <property type="molecule type" value="Genomic_DNA"/>
</dbReference>
<dbReference type="Pfam" id="PF17186">
    <property type="entry name" value="Lipocalin_9"/>
    <property type="match status" value="1"/>
</dbReference>
<comment type="caution">
    <text evidence="2">The sequence shown here is derived from an EMBL/GenBank/DDBJ whole genome shotgun (WGS) entry which is preliminary data.</text>
</comment>
<dbReference type="RefSeq" id="WP_033613954.1">
    <property type="nucleotide sequence ID" value="NZ_KK036488.1"/>
</dbReference>
<dbReference type="SUPFAM" id="SSF159245">
    <property type="entry name" value="AttH-like"/>
    <property type="match status" value="1"/>
</dbReference>
<dbReference type="Pfam" id="PF07143">
    <property type="entry name" value="CrtC"/>
    <property type="match status" value="1"/>
</dbReference>
<organism evidence="2 3">
    <name type="scientific">Lactiplantibacillus fabifermentans T30PCM01</name>
    <dbReference type="NCBI Taxonomy" id="1400520"/>
    <lineage>
        <taxon>Bacteria</taxon>
        <taxon>Bacillati</taxon>
        <taxon>Bacillota</taxon>
        <taxon>Bacilli</taxon>
        <taxon>Lactobacillales</taxon>
        <taxon>Lactobacillaceae</taxon>
        <taxon>Lactiplantibacillus</taxon>
    </lineage>
</organism>
<accession>W6T8V9</accession>
<dbReference type="HOGENOM" id="CLU_060480_0_0_9"/>
<feature type="domain" description="AttH" evidence="1">
    <location>
        <begin position="74"/>
        <end position="201"/>
    </location>
</feature>
<dbReference type="PATRIC" id="fig|1400520.3.peg.1635"/>
<dbReference type="STRING" id="1400520.LFAB_08335"/>
<dbReference type="eggNOG" id="COG5621">
    <property type="taxonomic scope" value="Bacteria"/>
</dbReference>
<dbReference type="Proteomes" id="UP000019247">
    <property type="component" value="Unassembled WGS sequence"/>
</dbReference>
<gene>
    <name evidence="2" type="ORF">LFAB_08335</name>
</gene>
<dbReference type="PANTHER" id="PTHR40617">
    <property type="entry name" value="TERPENE CYCLASE ASQC"/>
    <property type="match status" value="1"/>
</dbReference>
<sequence length="336" mass="38360">MLYPNINQNLMTQNARTPRLGVVPQVDINNDLPRKPNYTVDSFFVIGRVEENGHKLNYLLHIMAMHMPIPISRLAQKWQVCFSILDESTNYYVSGDHIYTGDQVEATTDHFSIKAPNCEMSGTWDNMKIWLKETDFEIDTQAAAVHYPVFTRGSAVFDLFGMVVHQFSVPYMKTTGTLTVKKKTYDLNGDNAVSWFDRQWQQQNFKLTIEWSWMAIYLDNGDIISILDSVGTTDTPRFMSVLHTDGTLEHATDAQPFSESATRSWISKESGQTYQTRWDIVLPKFDAKLHIEPVIEKQEIMSSMKKLSKYEGSANVTGTYQGKSITGRATVELIKN</sequence>
<reference evidence="2 3" key="1">
    <citation type="journal article" date="2014" name="Genome Announc.">
        <title>Genome Sequence of Lactobacillus fabifermentans Strain T30PCM01, Isolated from Fermenting Grape Marc.</title>
        <authorList>
            <person name="Treu L."/>
            <person name="Vendramin V."/>
            <person name="Bovo B."/>
            <person name="Giacomini A."/>
            <person name="Corich V."/>
            <person name="Campanaro S."/>
        </authorList>
    </citation>
    <scope>NUCLEOTIDE SEQUENCE [LARGE SCALE GENOMIC DNA]</scope>
    <source>
        <strain evidence="2 3">T30PCM01</strain>
    </source>
</reference>
<dbReference type="InterPro" id="IPR010791">
    <property type="entry name" value="AttH_dom"/>
</dbReference>
<dbReference type="AlphaFoldDB" id="W6T8V9"/>
<dbReference type="InterPro" id="IPR023374">
    <property type="entry name" value="AttH-like_dom_sf"/>
</dbReference>
<dbReference type="PANTHER" id="PTHR40617:SF1">
    <property type="entry name" value="ATTH DOMAIN-CONTAINING PROTEIN-RELATED"/>
    <property type="match status" value="1"/>
</dbReference>
<evidence type="ECO:0000313" key="2">
    <source>
        <dbReference type="EMBL" id="ETY74278.1"/>
    </source>
</evidence>
<evidence type="ECO:0000313" key="3">
    <source>
        <dbReference type="Proteomes" id="UP000019247"/>
    </source>
</evidence>
<dbReference type="OrthoDB" id="2295175at2"/>
<protein>
    <recommendedName>
        <fullName evidence="1">AttH domain-containing protein</fullName>
    </recommendedName>
</protein>